<organism evidence="1">
    <name type="scientific">Arundo donax</name>
    <name type="common">Giant reed</name>
    <name type="synonym">Donax arundinaceus</name>
    <dbReference type="NCBI Taxonomy" id="35708"/>
    <lineage>
        <taxon>Eukaryota</taxon>
        <taxon>Viridiplantae</taxon>
        <taxon>Streptophyta</taxon>
        <taxon>Embryophyta</taxon>
        <taxon>Tracheophyta</taxon>
        <taxon>Spermatophyta</taxon>
        <taxon>Magnoliopsida</taxon>
        <taxon>Liliopsida</taxon>
        <taxon>Poales</taxon>
        <taxon>Poaceae</taxon>
        <taxon>PACMAD clade</taxon>
        <taxon>Arundinoideae</taxon>
        <taxon>Arundineae</taxon>
        <taxon>Arundo</taxon>
    </lineage>
</organism>
<sequence length="82" mass="9025">MARLRGFDLGGFLQVHSSALALEVPAIVRSGFQFQPPSPLHHNQSAQLQFLVSFSQQNFSARTADAKQPLYTLLPASELKES</sequence>
<proteinExistence type="predicted"/>
<evidence type="ECO:0000313" key="1">
    <source>
        <dbReference type="EMBL" id="JAD19803.1"/>
    </source>
</evidence>
<reference evidence="1" key="1">
    <citation type="submission" date="2014-09" db="EMBL/GenBank/DDBJ databases">
        <authorList>
            <person name="Magalhaes I.L.F."/>
            <person name="Oliveira U."/>
            <person name="Santos F.R."/>
            <person name="Vidigal T.H.D.A."/>
            <person name="Brescovit A.D."/>
            <person name="Santos A.J."/>
        </authorList>
    </citation>
    <scope>NUCLEOTIDE SEQUENCE</scope>
    <source>
        <tissue evidence="1">Shoot tissue taken approximately 20 cm above the soil surface</tissue>
    </source>
</reference>
<dbReference type="AlphaFoldDB" id="A0A0A8Y504"/>
<accession>A0A0A8Y504</accession>
<dbReference type="EMBL" id="GBRH01278092">
    <property type="protein sequence ID" value="JAD19803.1"/>
    <property type="molecule type" value="Transcribed_RNA"/>
</dbReference>
<reference evidence="1" key="2">
    <citation type="journal article" date="2015" name="Data Brief">
        <title>Shoot transcriptome of the giant reed, Arundo donax.</title>
        <authorList>
            <person name="Barrero R.A."/>
            <person name="Guerrero F.D."/>
            <person name="Moolhuijzen P."/>
            <person name="Goolsby J.A."/>
            <person name="Tidwell J."/>
            <person name="Bellgard S.E."/>
            <person name="Bellgard M.I."/>
        </authorList>
    </citation>
    <scope>NUCLEOTIDE SEQUENCE</scope>
    <source>
        <tissue evidence="1">Shoot tissue taken approximately 20 cm above the soil surface</tissue>
    </source>
</reference>
<name>A0A0A8Y504_ARUDO</name>
<protein>
    <submittedName>
        <fullName evidence="1">Uncharacterized protein</fullName>
    </submittedName>
</protein>